<dbReference type="Proteomes" id="UP000663887">
    <property type="component" value="Unassembled WGS sequence"/>
</dbReference>
<dbReference type="EMBL" id="CAJNOW010017845">
    <property type="protein sequence ID" value="CAF1660704.1"/>
    <property type="molecule type" value="Genomic_DNA"/>
</dbReference>
<dbReference type="OrthoDB" id="10045022at2759"/>
<evidence type="ECO:0000313" key="2">
    <source>
        <dbReference type="EMBL" id="CAF1042305.1"/>
    </source>
</evidence>
<name>A0A814JUZ3_9BILA</name>
<proteinExistence type="predicted"/>
<feature type="compositionally biased region" description="Acidic residues" evidence="1">
    <location>
        <begin position="27"/>
        <end position="41"/>
    </location>
</feature>
<sequence>MTDRTTEYILVPNRRKAKKPKQYYYNEDNDNDDEDDEDDNDSQIYGRLVPIKPRKEQRIKYISNDEFFSDYRKHRSEPKLKMQKNTNHDRILIDDDDNIIKVIRNTRTRSVSPVEHRRLKLRPRESQPIFYESSSGDLVSRPSKKNSLQTKKTQIDYVDDEPTKVVKKVIIDPRTGYQEIIYEKDQPKKQRKYYLRPRPTEVFIDSDDEDKQQQMQYVKLIKHRTTSQDVLPRRDPSPKYIMIRTKSNSQPVYAFTSKMPAIKNNRRVVYEVPTKNR</sequence>
<dbReference type="Proteomes" id="UP000663824">
    <property type="component" value="Unassembled WGS sequence"/>
</dbReference>
<keyword evidence="12" id="KW-1185">Reference proteome</keyword>
<dbReference type="Proteomes" id="UP000663856">
    <property type="component" value="Unassembled WGS sequence"/>
</dbReference>
<evidence type="ECO:0000313" key="9">
    <source>
        <dbReference type="EMBL" id="CAF3839948.1"/>
    </source>
</evidence>
<dbReference type="Proteomes" id="UP000663842">
    <property type="component" value="Unassembled WGS sequence"/>
</dbReference>
<evidence type="ECO:0000313" key="7">
    <source>
        <dbReference type="EMBL" id="CAF3777862.1"/>
    </source>
</evidence>
<evidence type="ECO:0000313" key="10">
    <source>
        <dbReference type="EMBL" id="CAF3976711.1"/>
    </source>
</evidence>
<organism evidence="2 11">
    <name type="scientific">Rotaria magnacalcarata</name>
    <dbReference type="NCBI Taxonomy" id="392030"/>
    <lineage>
        <taxon>Eukaryota</taxon>
        <taxon>Metazoa</taxon>
        <taxon>Spiralia</taxon>
        <taxon>Gnathifera</taxon>
        <taxon>Rotifera</taxon>
        <taxon>Eurotatoria</taxon>
        <taxon>Bdelloidea</taxon>
        <taxon>Philodinida</taxon>
        <taxon>Philodinidae</taxon>
        <taxon>Rotaria</taxon>
    </lineage>
</organism>
<dbReference type="EMBL" id="CAJNOV010000889">
    <property type="protein sequence ID" value="CAF1042305.1"/>
    <property type="molecule type" value="Genomic_DNA"/>
</dbReference>
<evidence type="ECO:0000313" key="4">
    <source>
        <dbReference type="EMBL" id="CAF2018419.1"/>
    </source>
</evidence>
<accession>A0A814JUZ3</accession>
<dbReference type="EMBL" id="CAJNRG010008521">
    <property type="protein sequence ID" value="CAF2104779.1"/>
    <property type="molecule type" value="Genomic_DNA"/>
</dbReference>
<dbReference type="Proteomes" id="UP000663866">
    <property type="component" value="Unassembled WGS sequence"/>
</dbReference>
<evidence type="ECO:0000313" key="8">
    <source>
        <dbReference type="EMBL" id="CAF3809270.1"/>
    </source>
</evidence>
<evidence type="ECO:0000313" key="12">
    <source>
        <dbReference type="Proteomes" id="UP000663866"/>
    </source>
</evidence>
<reference evidence="2" key="1">
    <citation type="submission" date="2021-02" db="EMBL/GenBank/DDBJ databases">
        <authorList>
            <person name="Nowell W R."/>
        </authorList>
    </citation>
    <scope>NUCLEOTIDE SEQUENCE</scope>
</reference>
<dbReference type="EMBL" id="CAJOBI010000260">
    <property type="protein sequence ID" value="CAF3809270.1"/>
    <property type="molecule type" value="Genomic_DNA"/>
</dbReference>
<feature type="region of interest" description="Disordered" evidence="1">
    <location>
        <begin position="1"/>
        <end position="45"/>
    </location>
</feature>
<evidence type="ECO:0000313" key="5">
    <source>
        <dbReference type="EMBL" id="CAF2055003.1"/>
    </source>
</evidence>
<dbReference type="EMBL" id="CAJNRE010003415">
    <property type="protein sequence ID" value="CAF2018419.1"/>
    <property type="molecule type" value="Genomic_DNA"/>
</dbReference>
<evidence type="ECO:0000313" key="11">
    <source>
        <dbReference type="Proteomes" id="UP000663855"/>
    </source>
</evidence>
<dbReference type="Proteomes" id="UP000663855">
    <property type="component" value="Unassembled WGS sequence"/>
</dbReference>
<gene>
    <name evidence="2" type="ORF">CJN711_LOCUS4337</name>
    <name evidence="10" type="ORF">GIL414_LOCUS10449</name>
    <name evidence="3" type="ORF">KQP761_LOCUS31967</name>
    <name evidence="4" type="ORF">MBJ925_LOCUS9118</name>
    <name evidence="7" type="ORF">OVN521_LOCUS2619</name>
    <name evidence="8" type="ORF">SMN809_LOCUS1630</name>
    <name evidence="9" type="ORF">UXM345_LOCUS7158</name>
    <name evidence="5" type="ORF">WKI299_LOCUS11016</name>
    <name evidence="6" type="ORF">XDN619_LOCUS19490</name>
</gene>
<evidence type="ECO:0000256" key="1">
    <source>
        <dbReference type="SAM" id="MobiDB-lite"/>
    </source>
</evidence>
<protein>
    <submittedName>
        <fullName evidence="2">Uncharacterized protein</fullName>
    </submittedName>
</protein>
<comment type="caution">
    <text evidence="2">The sequence shown here is derived from an EMBL/GenBank/DDBJ whole genome shotgun (WGS) entry which is preliminary data.</text>
</comment>
<dbReference type="EMBL" id="CAJOBF010000586">
    <property type="protein sequence ID" value="CAF3839948.1"/>
    <property type="molecule type" value="Genomic_DNA"/>
</dbReference>
<dbReference type="EMBL" id="CAJNRF010004005">
    <property type="protein sequence ID" value="CAF2055003.1"/>
    <property type="molecule type" value="Genomic_DNA"/>
</dbReference>
<dbReference type="AlphaFoldDB" id="A0A814JUZ3"/>
<dbReference type="Proteomes" id="UP000681720">
    <property type="component" value="Unassembled WGS sequence"/>
</dbReference>
<dbReference type="Proteomes" id="UP000663834">
    <property type="component" value="Unassembled WGS sequence"/>
</dbReference>
<evidence type="ECO:0000313" key="3">
    <source>
        <dbReference type="EMBL" id="CAF1660704.1"/>
    </source>
</evidence>
<dbReference type="EMBL" id="CAJOBG010000209">
    <property type="protein sequence ID" value="CAF3777862.1"/>
    <property type="molecule type" value="Genomic_DNA"/>
</dbReference>
<dbReference type="Proteomes" id="UP000676336">
    <property type="component" value="Unassembled WGS sequence"/>
</dbReference>
<dbReference type="EMBL" id="CAJOBJ010003750">
    <property type="protein sequence ID" value="CAF3976711.1"/>
    <property type="molecule type" value="Genomic_DNA"/>
</dbReference>
<evidence type="ECO:0000313" key="6">
    <source>
        <dbReference type="EMBL" id="CAF2104779.1"/>
    </source>
</evidence>